<feature type="domain" description="N-acetyltransferase" evidence="1">
    <location>
        <begin position="140"/>
        <end position="266"/>
    </location>
</feature>
<dbReference type="STRING" id="1236976.JCM16418_541"/>
<dbReference type="PROSITE" id="PS51186">
    <property type="entry name" value="GNAT"/>
    <property type="match status" value="1"/>
</dbReference>
<reference evidence="2 3" key="1">
    <citation type="journal article" date="2014" name="Genome Announc.">
        <title>Draft Genome Sequence of Paenibacillus pini JCM 16418T, Isolated from the Rhizosphere of Pine Tree.</title>
        <authorList>
            <person name="Yuki M."/>
            <person name="Oshima K."/>
            <person name="Suda W."/>
            <person name="Oshida Y."/>
            <person name="Kitamura K."/>
            <person name="Iida Y."/>
            <person name="Hattori M."/>
            <person name="Ohkuma M."/>
        </authorList>
    </citation>
    <scope>NUCLEOTIDE SEQUENCE [LARGE SCALE GENOMIC DNA]</scope>
    <source>
        <strain evidence="2 3">JCM 16418</strain>
    </source>
</reference>
<sequence length="266" mass="31066">MIECCELNNLKEIEDLRLRYIESLVAPMDGMWESAIIENSTFWIIKCDGSKAGYFCVDENMCLLQFELLEKYRNLARDIFCYIISSKNIRNANCSTIEPFYLSLCLDLTKRVSVNSYLFYDGKRVKPLLIKFNNKIFKQATIREMDKLIDFYRINTEGSNEWIPEFIEQLIQREQLFVLYDDENILGTGECIISQKQKPYADIGMVVSKEYRRMGIGTYILTLLKEHCYEKNCRPICSSSQTNIGSIKAIEKAGFMSNHRILNITF</sequence>
<evidence type="ECO:0000313" key="3">
    <source>
        <dbReference type="Proteomes" id="UP000019364"/>
    </source>
</evidence>
<dbReference type="eggNOG" id="COG1670">
    <property type="taxonomic scope" value="Bacteria"/>
</dbReference>
<dbReference type="CDD" id="cd04301">
    <property type="entry name" value="NAT_SF"/>
    <property type="match status" value="1"/>
</dbReference>
<dbReference type="Pfam" id="PF18015">
    <property type="entry name" value="Acetyltransf_19"/>
    <property type="match status" value="1"/>
</dbReference>
<dbReference type="EMBL" id="BAVZ01000001">
    <property type="protein sequence ID" value="GAF06576.1"/>
    <property type="molecule type" value="Genomic_DNA"/>
</dbReference>
<dbReference type="OrthoDB" id="8116556at2"/>
<dbReference type="RefSeq" id="WP_036645717.1">
    <property type="nucleotide sequence ID" value="NZ_BAVZ01000001.1"/>
</dbReference>
<dbReference type="Pfam" id="PF00583">
    <property type="entry name" value="Acetyltransf_1"/>
    <property type="match status" value="1"/>
</dbReference>
<dbReference type="Gene3D" id="3.40.630.80">
    <property type="match status" value="1"/>
</dbReference>
<dbReference type="InterPro" id="IPR000182">
    <property type="entry name" value="GNAT_dom"/>
</dbReference>
<name>W7YPX1_9BACL</name>
<gene>
    <name evidence="2" type="ORF">JCM16418_541</name>
</gene>
<evidence type="ECO:0000313" key="2">
    <source>
        <dbReference type="EMBL" id="GAF06576.1"/>
    </source>
</evidence>
<dbReference type="InterPro" id="IPR016181">
    <property type="entry name" value="Acyl_CoA_acyltransferase"/>
</dbReference>
<keyword evidence="2" id="KW-0808">Transferase</keyword>
<proteinExistence type="predicted"/>
<evidence type="ECO:0000259" key="1">
    <source>
        <dbReference type="PROSITE" id="PS51186"/>
    </source>
</evidence>
<dbReference type="Proteomes" id="UP000019364">
    <property type="component" value="Unassembled WGS sequence"/>
</dbReference>
<dbReference type="SUPFAM" id="SSF55729">
    <property type="entry name" value="Acyl-CoA N-acyltransferases (Nat)"/>
    <property type="match status" value="1"/>
</dbReference>
<comment type="caution">
    <text evidence="2">The sequence shown here is derived from an EMBL/GenBank/DDBJ whole genome shotgun (WGS) entry which is preliminary data.</text>
</comment>
<accession>W7YPX1</accession>
<dbReference type="AlphaFoldDB" id="W7YPX1"/>
<protein>
    <submittedName>
        <fullName evidence="2">Acetyltransferase</fullName>
    </submittedName>
</protein>
<keyword evidence="3" id="KW-1185">Reference proteome</keyword>
<dbReference type="Gene3D" id="3.40.630.30">
    <property type="match status" value="1"/>
</dbReference>
<organism evidence="2 3">
    <name type="scientific">Paenibacillus pini JCM 16418</name>
    <dbReference type="NCBI Taxonomy" id="1236976"/>
    <lineage>
        <taxon>Bacteria</taxon>
        <taxon>Bacillati</taxon>
        <taxon>Bacillota</taxon>
        <taxon>Bacilli</taxon>
        <taxon>Bacillales</taxon>
        <taxon>Paenibacillaceae</taxon>
        <taxon>Paenibacillus</taxon>
    </lineage>
</organism>
<dbReference type="InterPro" id="IPR040579">
    <property type="entry name" value="Acetyltransf_19"/>
</dbReference>
<dbReference type="GO" id="GO:0016747">
    <property type="term" value="F:acyltransferase activity, transferring groups other than amino-acyl groups"/>
    <property type="evidence" value="ECO:0007669"/>
    <property type="project" value="InterPro"/>
</dbReference>